<evidence type="ECO:0000313" key="2">
    <source>
        <dbReference type="EMBL" id="KAH9288475.1"/>
    </source>
</evidence>
<dbReference type="PANTHER" id="PTHR43802">
    <property type="entry name" value="ENOYL-COA HYDRATASE"/>
    <property type="match status" value="1"/>
</dbReference>
<protein>
    <recommendedName>
        <fullName evidence="4">Enoyl-CoA hydratase</fullName>
    </recommendedName>
</protein>
<dbReference type="CDD" id="cd06558">
    <property type="entry name" value="crotonase-like"/>
    <property type="match status" value="1"/>
</dbReference>
<name>A0AA38F498_TAXCH</name>
<dbReference type="EMBL" id="JAHRHJ020003813">
    <property type="protein sequence ID" value="KAH9288475.1"/>
    <property type="molecule type" value="Genomic_DNA"/>
</dbReference>
<feature type="non-terminal residue" evidence="2">
    <location>
        <position position="156"/>
    </location>
</feature>
<reference evidence="2 3" key="1">
    <citation type="journal article" date="2021" name="Nat. Plants">
        <title>The Taxus genome provides insights into paclitaxel biosynthesis.</title>
        <authorList>
            <person name="Xiong X."/>
            <person name="Gou J."/>
            <person name="Liao Q."/>
            <person name="Li Y."/>
            <person name="Zhou Q."/>
            <person name="Bi G."/>
            <person name="Li C."/>
            <person name="Du R."/>
            <person name="Wang X."/>
            <person name="Sun T."/>
            <person name="Guo L."/>
            <person name="Liang H."/>
            <person name="Lu P."/>
            <person name="Wu Y."/>
            <person name="Zhang Z."/>
            <person name="Ro D.K."/>
            <person name="Shang Y."/>
            <person name="Huang S."/>
            <person name="Yan J."/>
        </authorList>
    </citation>
    <scope>NUCLEOTIDE SEQUENCE [LARGE SCALE GENOMIC DNA]</scope>
    <source>
        <strain evidence="2">Ta-2019</strain>
    </source>
</reference>
<evidence type="ECO:0000313" key="3">
    <source>
        <dbReference type="Proteomes" id="UP000824469"/>
    </source>
</evidence>
<accession>A0AA38F498</accession>
<comment type="similarity">
    <text evidence="1">Belongs to the enoyl-CoA hydratase/isomerase family.</text>
</comment>
<dbReference type="Gene3D" id="3.90.226.10">
    <property type="entry name" value="2-enoyl-CoA Hydratase, Chain A, domain 1"/>
    <property type="match status" value="1"/>
</dbReference>
<evidence type="ECO:0008006" key="4">
    <source>
        <dbReference type="Google" id="ProtNLM"/>
    </source>
</evidence>
<organism evidence="2 3">
    <name type="scientific">Taxus chinensis</name>
    <name type="common">Chinese yew</name>
    <name type="synonym">Taxus wallichiana var. chinensis</name>
    <dbReference type="NCBI Taxonomy" id="29808"/>
    <lineage>
        <taxon>Eukaryota</taxon>
        <taxon>Viridiplantae</taxon>
        <taxon>Streptophyta</taxon>
        <taxon>Embryophyta</taxon>
        <taxon>Tracheophyta</taxon>
        <taxon>Spermatophyta</taxon>
        <taxon>Pinopsida</taxon>
        <taxon>Pinidae</taxon>
        <taxon>Conifers II</taxon>
        <taxon>Cupressales</taxon>
        <taxon>Taxaceae</taxon>
        <taxon>Taxus</taxon>
    </lineage>
</organism>
<keyword evidence="3" id="KW-1185">Reference proteome</keyword>
<dbReference type="InterPro" id="IPR001753">
    <property type="entry name" value="Enoyl-CoA_hydra/iso"/>
</dbReference>
<comment type="caution">
    <text evidence="2">The sequence shown here is derived from an EMBL/GenBank/DDBJ whole genome shotgun (WGS) entry which is preliminary data.</text>
</comment>
<dbReference type="InterPro" id="IPR029045">
    <property type="entry name" value="ClpP/crotonase-like_dom_sf"/>
</dbReference>
<dbReference type="Proteomes" id="UP000824469">
    <property type="component" value="Unassembled WGS sequence"/>
</dbReference>
<sequence length="156" mass="17190">NCLQAEESFLSAWNEAMFYDLAKAFKSLNGDSDVKVIIVTGAGHTFCSGVDVTSAQAVFKGDLENMDADPVYQMERCRKPIISAINGYVATAGFELALACNILIASTDAKFIDIHCNCKEKNKDSKHSCFSKDEKKMNEAISFNVTHIHASHPQYQ</sequence>
<gene>
    <name evidence="2" type="ORF">KI387_032592</name>
</gene>
<evidence type="ECO:0000256" key="1">
    <source>
        <dbReference type="ARBA" id="ARBA00005254"/>
    </source>
</evidence>
<feature type="non-terminal residue" evidence="2">
    <location>
        <position position="1"/>
    </location>
</feature>
<dbReference type="PANTHER" id="PTHR43802:SF1">
    <property type="entry name" value="IP11341P-RELATED"/>
    <property type="match status" value="1"/>
</dbReference>
<dbReference type="SUPFAM" id="SSF52096">
    <property type="entry name" value="ClpP/crotonase"/>
    <property type="match status" value="1"/>
</dbReference>
<dbReference type="Pfam" id="PF00378">
    <property type="entry name" value="ECH_1"/>
    <property type="match status" value="1"/>
</dbReference>
<dbReference type="GO" id="GO:0005777">
    <property type="term" value="C:peroxisome"/>
    <property type="evidence" value="ECO:0007669"/>
    <property type="project" value="TreeGrafter"/>
</dbReference>
<dbReference type="AlphaFoldDB" id="A0AA38F498"/>
<proteinExistence type="inferred from homology"/>